<dbReference type="InterPro" id="IPR013022">
    <property type="entry name" value="Xyl_isomerase-like_TIM-brl"/>
</dbReference>
<dbReference type="InterPro" id="IPR026040">
    <property type="entry name" value="HyI-like"/>
</dbReference>
<evidence type="ECO:0000256" key="7">
    <source>
        <dbReference type="PIRNR" id="PIRNR006241"/>
    </source>
</evidence>
<protein>
    <recommendedName>
        <fullName evidence="5 7">Putative hydroxypyruvate isomerase</fullName>
        <ecNumber evidence="4 7">5.3.1.22</ecNumber>
    </recommendedName>
</protein>
<evidence type="ECO:0000256" key="3">
    <source>
        <dbReference type="ARBA" id="ARBA00005962"/>
    </source>
</evidence>
<keyword evidence="6 7" id="KW-0413">Isomerase</keyword>
<comment type="similarity">
    <text evidence="3 7">Belongs to the hyi family.</text>
</comment>
<comment type="function">
    <text evidence="2 7">Catalyzes the reversible isomerization between hydroxypyruvate and 2-hydroxy-3-oxopropanoate (also termed tartronate semialdehyde).</text>
</comment>
<accession>A0A815BV55</accession>
<sequence length="276" mass="31069">MSNSHKFKQSIAYWCLADTEWEWNTEQICGVALNLGIESIELAPPETYPILKKYNLKCALCCNGMPGAPFMKGLNNLKNHEEVIARTKQSIDLAAEYGFPNVIAFIGYKWLNPEDPSSGEVLIDECFENCVKGLLDLSKYATEKGVTICLEHLNTRVESHPMKGHPGYQGDNIDFCADIVRKVNSPSVRLLFDVYHVHVMHGDVIKYLRAHHDVIGHIHTAGYPGRNELDDKQEINYPDIVNAIREIGYTGYIGHEFIPTREPMDGLSKAVSMFNA</sequence>
<evidence type="ECO:0000259" key="9">
    <source>
        <dbReference type="Pfam" id="PF01261"/>
    </source>
</evidence>
<feature type="active site" description="Proton donor/acceptor" evidence="8">
    <location>
        <position position="256"/>
    </location>
</feature>
<name>A0A815BV55_9BILA</name>
<gene>
    <name evidence="10" type="ORF">IZO911_LOCUS32621</name>
</gene>
<dbReference type="Pfam" id="PF01261">
    <property type="entry name" value="AP_endonuc_2"/>
    <property type="match status" value="1"/>
</dbReference>
<dbReference type="EMBL" id="CAJNOE010000571">
    <property type="protein sequence ID" value="CAF1274643.1"/>
    <property type="molecule type" value="Genomic_DNA"/>
</dbReference>
<proteinExistence type="inferred from homology"/>
<evidence type="ECO:0000256" key="8">
    <source>
        <dbReference type="PIRSR" id="PIRSR006241-50"/>
    </source>
</evidence>
<reference evidence="10" key="1">
    <citation type="submission" date="2021-02" db="EMBL/GenBank/DDBJ databases">
        <authorList>
            <person name="Nowell W R."/>
        </authorList>
    </citation>
    <scope>NUCLEOTIDE SEQUENCE</scope>
</reference>
<dbReference type="InterPro" id="IPR036237">
    <property type="entry name" value="Xyl_isomerase-like_sf"/>
</dbReference>
<evidence type="ECO:0000256" key="6">
    <source>
        <dbReference type="ARBA" id="ARBA00023235"/>
    </source>
</evidence>
<evidence type="ECO:0000256" key="1">
    <source>
        <dbReference type="ARBA" id="ARBA00000476"/>
    </source>
</evidence>
<dbReference type="PANTHER" id="PTHR43489:SF3">
    <property type="entry name" value="XYLOSE ISOMERASE DOMAIN PROTEIN TIM BARREL"/>
    <property type="match status" value="1"/>
</dbReference>
<dbReference type="Gene3D" id="3.20.20.150">
    <property type="entry name" value="Divalent-metal-dependent TIM barrel enzymes"/>
    <property type="match status" value="1"/>
</dbReference>
<comment type="catalytic activity">
    <reaction evidence="1 7">
        <text>3-hydroxypyruvate = 2-hydroxy-3-oxopropanoate</text>
        <dbReference type="Rhea" id="RHEA:11952"/>
        <dbReference type="ChEBI" id="CHEBI:17180"/>
        <dbReference type="ChEBI" id="CHEBI:57978"/>
        <dbReference type="EC" id="5.3.1.22"/>
    </reaction>
</comment>
<evidence type="ECO:0000313" key="10">
    <source>
        <dbReference type="EMBL" id="CAF1274643.1"/>
    </source>
</evidence>
<evidence type="ECO:0000256" key="2">
    <source>
        <dbReference type="ARBA" id="ARBA00002968"/>
    </source>
</evidence>
<dbReference type="InterPro" id="IPR050417">
    <property type="entry name" value="Sugar_Epim/Isomerase"/>
</dbReference>
<organism evidence="10 11">
    <name type="scientific">Adineta steineri</name>
    <dbReference type="NCBI Taxonomy" id="433720"/>
    <lineage>
        <taxon>Eukaryota</taxon>
        <taxon>Metazoa</taxon>
        <taxon>Spiralia</taxon>
        <taxon>Gnathifera</taxon>
        <taxon>Rotifera</taxon>
        <taxon>Eurotatoria</taxon>
        <taxon>Bdelloidea</taxon>
        <taxon>Adinetida</taxon>
        <taxon>Adinetidae</taxon>
        <taxon>Adineta</taxon>
    </lineage>
</organism>
<feature type="active site" description="Proton donor/acceptor" evidence="8">
    <location>
        <position position="151"/>
    </location>
</feature>
<evidence type="ECO:0000313" key="11">
    <source>
        <dbReference type="Proteomes" id="UP000663860"/>
    </source>
</evidence>
<evidence type="ECO:0000256" key="5">
    <source>
        <dbReference type="ARBA" id="ARBA00017985"/>
    </source>
</evidence>
<dbReference type="PIRSF" id="PIRSF006241">
    <property type="entry name" value="HyI"/>
    <property type="match status" value="1"/>
</dbReference>
<dbReference type="EC" id="5.3.1.22" evidence="4 7"/>
<dbReference type="PANTHER" id="PTHR43489">
    <property type="entry name" value="ISOMERASE"/>
    <property type="match status" value="1"/>
</dbReference>
<evidence type="ECO:0000256" key="4">
    <source>
        <dbReference type="ARBA" id="ARBA00012570"/>
    </source>
</evidence>
<dbReference type="GO" id="GO:0008903">
    <property type="term" value="F:hydroxypyruvate isomerase activity"/>
    <property type="evidence" value="ECO:0007669"/>
    <property type="project" value="UniProtKB-EC"/>
</dbReference>
<feature type="domain" description="Xylose isomerase-like TIM barrel" evidence="9">
    <location>
        <begin position="51"/>
        <end position="272"/>
    </location>
</feature>
<dbReference type="Proteomes" id="UP000663860">
    <property type="component" value="Unassembled WGS sequence"/>
</dbReference>
<comment type="caution">
    <text evidence="10">The sequence shown here is derived from an EMBL/GenBank/DDBJ whole genome shotgun (WGS) entry which is preliminary data.</text>
</comment>
<dbReference type="SUPFAM" id="SSF51658">
    <property type="entry name" value="Xylose isomerase-like"/>
    <property type="match status" value="1"/>
</dbReference>
<dbReference type="AlphaFoldDB" id="A0A815BV55"/>